<evidence type="ECO:0000313" key="2">
    <source>
        <dbReference type="EMBL" id="EYC45696.1"/>
    </source>
</evidence>
<feature type="compositionally biased region" description="Polar residues" evidence="1">
    <location>
        <begin position="9"/>
        <end position="20"/>
    </location>
</feature>
<feature type="region of interest" description="Disordered" evidence="1">
    <location>
        <begin position="1"/>
        <end position="24"/>
    </location>
</feature>
<comment type="caution">
    <text evidence="2">The sequence shown here is derived from an EMBL/GenBank/DDBJ whole genome shotgun (WGS) entry which is preliminary data.</text>
</comment>
<organism evidence="2 3">
    <name type="scientific">Ancylostoma ceylanicum</name>
    <dbReference type="NCBI Taxonomy" id="53326"/>
    <lineage>
        <taxon>Eukaryota</taxon>
        <taxon>Metazoa</taxon>
        <taxon>Ecdysozoa</taxon>
        <taxon>Nematoda</taxon>
        <taxon>Chromadorea</taxon>
        <taxon>Rhabditida</taxon>
        <taxon>Rhabditina</taxon>
        <taxon>Rhabditomorpha</taxon>
        <taxon>Strongyloidea</taxon>
        <taxon>Ancylostomatidae</taxon>
        <taxon>Ancylostomatinae</taxon>
        <taxon>Ancylostoma</taxon>
    </lineage>
</organism>
<reference evidence="3" key="1">
    <citation type="journal article" date="2015" name="Nat. Genet.">
        <title>The genome and transcriptome of the zoonotic hookworm Ancylostoma ceylanicum identify infection-specific gene families.</title>
        <authorList>
            <person name="Schwarz E.M."/>
            <person name="Hu Y."/>
            <person name="Antoshechkin I."/>
            <person name="Miller M.M."/>
            <person name="Sternberg P.W."/>
            <person name="Aroian R.V."/>
        </authorList>
    </citation>
    <scope>NUCLEOTIDE SEQUENCE</scope>
    <source>
        <strain evidence="3">HY135</strain>
    </source>
</reference>
<sequence>MTRDEDDQMSTCDQEQNVRSSGMDIEVVSIADEEGEVHIEDANMDETVDENEGTHHDQAGDFSDDDSPMDASGNNNDHNVALKQVRMDELFIGGEAYAKVIF</sequence>
<accession>A0A016X1H3</accession>
<keyword evidence="3" id="KW-1185">Reference proteome</keyword>
<name>A0A016X1H3_9BILA</name>
<dbReference type="Proteomes" id="UP000024635">
    <property type="component" value="Unassembled WGS sequence"/>
</dbReference>
<proteinExistence type="predicted"/>
<protein>
    <submittedName>
        <fullName evidence="2">Uncharacterized protein</fullName>
    </submittedName>
</protein>
<feature type="region of interest" description="Disordered" evidence="1">
    <location>
        <begin position="44"/>
        <end position="80"/>
    </location>
</feature>
<gene>
    <name evidence="2" type="primary">Acey_s0420.g1157</name>
    <name evidence="2" type="ORF">Y032_0420g1157</name>
</gene>
<evidence type="ECO:0000313" key="3">
    <source>
        <dbReference type="Proteomes" id="UP000024635"/>
    </source>
</evidence>
<dbReference type="EMBL" id="JARK01000020">
    <property type="protein sequence ID" value="EYC45696.1"/>
    <property type="molecule type" value="Genomic_DNA"/>
</dbReference>
<evidence type="ECO:0000256" key="1">
    <source>
        <dbReference type="SAM" id="MobiDB-lite"/>
    </source>
</evidence>
<dbReference type="AlphaFoldDB" id="A0A016X1H3"/>